<dbReference type="Proteomes" id="UP000821865">
    <property type="component" value="Chromosome 5"/>
</dbReference>
<name>A0ACB8CPS4_DERSI</name>
<evidence type="ECO:0000313" key="1">
    <source>
        <dbReference type="EMBL" id="KAH7949015.1"/>
    </source>
</evidence>
<dbReference type="EMBL" id="CM023474">
    <property type="protein sequence ID" value="KAH7949015.1"/>
    <property type="molecule type" value="Genomic_DNA"/>
</dbReference>
<keyword evidence="2" id="KW-1185">Reference proteome</keyword>
<sequence length="117" mass="13221">MKELRKEFQGLVKRNGLTGENLKLSNRVEELEQHQRSNNLEMKGVPTKDATEFVKKIGVFLGEPLVDADIDASRHSNCSLDVARSPTDMESTVEGELVSEEEWSDDSWKSHGYIAQE</sequence>
<proteinExistence type="predicted"/>
<reference evidence="1" key="1">
    <citation type="submission" date="2020-05" db="EMBL/GenBank/DDBJ databases">
        <title>Large-scale comparative analyses of tick genomes elucidate their genetic diversity and vector capacities.</title>
        <authorList>
            <person name="Jia N."/>
            <person name="Wang J."/>
            <person name="Shi W."/>
            <person name="Du L."/>
            <person name="Sun Y."/>
            <person name="Zhan W."/>
            <person name="Jiang J."/>
            <person name="Wang Q."/>
            <person name="Zhang B."/>
            <person name="Ji P."/>
            <person name="Sakyi L.B."/>
            <person name="Cui X."/>
            <person name="Yuan T."/>
            <person name="Jiang B."/>
            <person name="Yang W."/>
            <person name="Lam T.T.-Y."/>
            <person name="Chang Q."/>
            <person name="Ding S."/>
            <person name="Wang X."/>
            <person name="Zhu J."/>
            <person name="Ruan X."/>
            <person name="Zhao L."/>
            <person name="Wei J."/>
            <person name="Que T."/>
            <person name="Du C."/>
            <person name="Cheng J."/>
            <person name="Dai P."/>
            <person name="Han X."/>
            <person name="Huang E."/>
            <person name="Gao Y."/>
            <person name="Liu J."/>
            <person name="Shao H."/>
            <person name="Ye R."/>
            <person name="Li L."/>
            <person name="Wei W."/>
            <person name="Wang X."/>
            <person name="Wang C."/>
            <person name="Yang T."/>
            <person name="Huo Q."/>
            <person name="Li W."/>
            <person name="Guo W."/>
            <person name="Chen H."/>
            <person name="Zhou L."/>
            <person name="Ni X."/>
            <person name="Tian J."/>
            <person name="Zhou Y."/>
            <person name="Sheng Y."/>
            <person name="Liu T."/>
            <person name="Pan Y."/>
            <person name="Xia L."/>
            <person name="Li J."/>
            <person name="Zhao F."/>
            <person name="Cao W."/>
        </authorList>
    </citation>
    <scope>NUCLEOTIDE SEQUENCE</scope>
    <source>
        <strain evidence="1">Dsil-2018</strain>
    </source>
</reference>
<evidence type="ECO:0000313" key="2">
    <source>
        <dbReference type="Proteomes" id="UP000821865"/>
    </source>
</evidence>
<protein>
    <submittedName>
        <fullName evidence="1">Uncharacterized protein</fullName>
    </submittedName>
</protein>
<comment type="caution">
    <text evidence="1">The sequence shown here is derived from an EMBL/GenBank/DDBJ whole genome shotgun (WGS) entry which is preliminary data.</text>
</comment>
<gene>
    <name evidence="1" type="ORF">HPB49_004173</name>
</gene>
<accession>A0ACB8CPS4</accession>
<organism evidence="1 2">
    <name type="scientific">Dermacentor silvarum</name>
    <name type="common">Tick</name>
    <dbReference type="NCBI Taxonomy" id="543639"/>
    <lineage>
        <taxon>Eukaryota</taxon>
        <taxon>Metazoa</taxon>
        <taxon>Ecdysozoa</taxon>
        <taxon>Arthropoda</taxon>
        <taxon>Chelicerata</taxon>
        <taxon>Arachnida</taxon>
        <taxon>Acari</taxon>
        <taxon>Parasitiformes</taxon>
        <taxon>Ixodida</taxon>
        <taxon>Ixodoidea</taxon>
        <taxon>Ixodidae</taxon>
        <taxon>Rhipicephalinae</taxon>
        <taxon>Dermacentor</taxon>
    </lineage>
</organism>